<dbReference type="AlphaFoldDB" id="A0A1C1A5R1"/>
<organism evidence="1 2">
    <name type="scientific">Paenibacillus pectinilyticus</name>
    <dbReference type="NCBI Taxonomy" id="512399"/>
    <lineage>
        <taxon>Bacteria</taxon>
        <taxon>Bacillati</taxon>
        <taxon>Bacillota</taxon>
        <taxon>Bacilli</taxon>
        <taxon>Bacillales</taxon>
        <taxon>Paenibacillaceae</taxon>
        <taxon>Paenibacillus</taxon>
    </lineage>
</organism>
<comment type="caution">
    <text evidence="1">The sequence shown here is derived from an EMBL/GenBank/DDBJ whole genome shotgun (WGS) entry which is preliminary data.</text>
</comment>
<sequence>MFSLYVASKNQFYWIIPPEQLKIGQKRPSVAAWTGFVQLNQEFRLVKQFPTGLIQWEWNLHRWSKLRIKKNRPPTAPVFFISGNSLLLNS</sequence>
<dbReference type="Proteomes" id="UP000093309">
    <property type="component" value="Unassembled WGS sequence"/>
</dbReference>
<protein>
    <submittedName>
        <fullName evidence="1">Uncharacterized protein</fullName>
    </submittedName>
</protein>
<reference evidence="2" key="1">
    <citation type="submission" date="2016-05" db="EMBL/GenBank/DDBJ databases">
        <title>Paenibacillus oryzae. sp. nov., isolated from the rice root.</title>
        <authorList>
            <person name="Zhang J."/>
            <person name="Zhang X."/>
        </authorList>
    </citation>
    <scope>NUCLEOTIDE SEQUENCE [LARGE SCALE GENOMIC DNA]</scope>
    <source>
        <strain evidence="2">KCTC13222</strain>
    </source>
</reference>
<gene>
    <name evidence="1" type="ORF">A8709_09725</name>
</gene>
<dbReference type="EMBL" id="LYPC01000012">
    <property type="protein sequence ID" value="OCT15893.1"/>
    <property type="molecule type" value="Genomic_DNA"/>
</dbReference>
<evidence type="ECO:0000313" key="1">
    <source>
        <dbReference type="EMBL" id="OCT15893.1"/>
    </source>
</evidence>
<proteinExistence type="predicted"/>
<name>A0A1C1A5R1_9BACL</name>
<evidence type="ECO:0000313" key="2">
    <source>
        <dbReference type="Proteomes" id="UP000093309"/>
    </source>
</evidence>
<keyword evidence="2" id="KW-1185">Reference proteome</keyword>
<accession>A0A1C1A5R1</accession>